<reference evidence="3 4" key="1">
    <citation type="submission" date="2019-08" db="EMBL/GenBank/DDBJ databases">
        <authorList>
            <person name="Seo Y.L."/>
        </authorList>
    </citation>
    <scope>NUCLEOTIDE SEQUENCE [LARGE SCALE GENOMIC DNA]</scope>
    <source>
        <strain evidence="3 4">MaA-C15</strain>
    </source>
</reference>
<evidence type="ECO:0000313" key="4">
    <source>
        <dbReference type="Proteomes" id="UP000323258"/>
    </source>
</evidence>
<dbReference type="PROSITE" id="PS51257">
    <property type="entry name" value="PROKAR_LIPOPROTEIN"/>
    <property type="match status" value="1"/>
</dbReference>
<evidence type="ECO:0000313" key="3">
    <source>
        <dbReference type="EMBL" id="TYR30447.1"/>
    </source>
</evidence>
<dbReference type="OrthoDB" id="7374881at2"/>
<feature type="region of interest" description="Disordered" evidence="1">
    <location>
        <begin position="32"/>
        <end position="66"/>
    </location>
</feature>
<organism evidence="3 4">
    <name type="scientific">Neoaquamicrobium microcysteis</name>
    <dbReference type="NCBI Taxonomy" id="2682781"/>
    <lineage>
        <taxon>Bacteria</taxon>
        <taxon>Pseudomonadati</taxon>
        <taxon>Pseudomonadota</taxon>
        <taxon>Alphaproteobacteria</taxon>
        <taxon>Hyphomicrobiales</taxon>
        <taxon>Phyllobacteriaceae</taxon>
        <taxon>Neoaquamicrobium</taxon>
    </lineage>
</organism>
<gene>
    <name evidence="3" type="ORF">FY036_17155</name>
</gene>
<feature type="signal peptide" evidence="2">
    <location>
        <begin position="1"/>
        <end position="18"/>
    </location>
</feature>
<evidence type="ECO:0000256" key="2">
    <source>
        <dbReference type="SAM" id="SignalP"/>
    </source>
</evidence>
<dbReference type="AlphaFoldDB" id="A0A5D4GQ12"/>
<keyword evidence="2" id="KW-0732">Signal</keyword>
<name>A0A5D4GQ12_9HYPH</name>
<dbReference type="EMBL" id="VSZS01000066">
    <property type="protein sequence ID" value="TYR30447.1"/>
    <property type="molecule type" value="Genomic_DNA"/>
</dbReference>
<dbReference type="RefSeq" id="WP_148915985.1">
    <property type="nucleotide sequence ID" value="NZ_VSZS01000066.1"/>
</dbReference>
<reference evidence="3 4" key="2">
    <citation type="submission" date="2019-09" db="EMBL/GenBank/DDBJ databases">
        <title>Mesorhizobium sp. MaA-C15 isolated from Microcystis aeruginosa.</title>
        <authorList>
            <person name="Jeong S.E."/>
            <person name="Jin H.M."/>
            <person name="Jeon C.O."/>
        </authorList>
    </citation>
    <scope>NUCLEOTIDE SEQUENCE [LARGE SCALE GENOMIC DNA]</scope>
    <source>
        <strain evidence="3 4">MaA-C15</strain>
    </source>
</reference>
<keyword evidence="4" id="KW-1185">Reference proteome</keyword>
<sequence>MRRSALTAMLLGAAAALAACTSTQDVLEPSALVSTDTPTPPPQTQTQLPIEQPAAQPPAATASQPPATVAAINTDARVQFAPVVGASGEASTPLAARLSTRASARGITLVGAGESSATHVMKGYFSAFSDDGQTTVIYVWDVMDPAGTRVHRIQGQASAPSRGGEGWPSVDPSTMETIADRTVDDLATWLAGRPG</sequence>
<feature type="chain" id="PRO_5022753081" description="Lipoprotein" evidence="2">
    <location>
        <begin position="19"/>
        <end position="195"/>
    </location>
</feature>
<feature type="compositionally biased region" description="Low complexity" evidence="1">
    <location>
        <begin position="44"/>
        <end position="66"/>
    </location>
</feature>
<accession>A0A5D4GQ12</accession>
<evidence type="ECO:0008006" key="5">
    <source>
        <dbReference type="Google" id="ProtNLM"/>
    </source>
</evidence>
<protein>
    <recommendedName>
        <fullName evidence="5">Lipoprotein</fullName>
    </recommendedName>
</protein>
<dbReference type="Proteomes" id="UP000323258">
    <property type="component" value="Unassembled WGS sequence"/>
</dbReference>
<comment type="caution">
    <text evidence="3">The sequence shown here is derived from an EMBL/GenBank/DDBJ whole genome shotgun (WGS) entry which is preliminary data.</text>
</comment>
<evidence type="ECO:0000256" key="1">
    <source>
        <dbReference type="SAM" id="MobiDB-lite"/>
    </source>
</evidence>
<proteinExistence type="predicted"/>